<name>A0ABR2T5T5_9ROSI</name>
<dbReference type="InterPro" id="IPR002156">
    <property type="entry name" value="RNaseH_domain"/>
</dbReference>
<dbReference type="CDD" id="cd06222">
    <property type="entry name" value="RNase_H_like"/>
    <property type="match status" value="1"/>
</dbReference>
<evidence type="ECO:0000256" key="1">
    <source>
        <dbReference type="SAM" id="MobiDB-lite"/>
    </source>
</evidence>
<gene>
    <name evidence="3" type="ORF">V6N11_017907</name>
</gene>
<dbReference type="SUPFAM" id="SSF53098">
    <property type="entry name" value="Ribonuclease H-like"/>
    <property type="match status" value="1"/>
</dbReference>
<feature type="region of interest" description="Disordered" evidence="1">
    <location>
        <begin position="1"/>
        <end position="63"/>
    </location>
</feature>
<feature type="compositionally biased region" description="Polar residues" evidence="1">
    <location>
        <begin position="72"/>
        <end position="87"/>
    </location>
</feature>
<dbReference type="Proteomes" id="UP001396334">
    <property type="component" value="Unassembled WGS sequence"/>
</dbReference>
<dbReference type="InterPro" id="IPR053151">
    <property type="entry name" value="RNase_H-like"/>
</dbReference>
<reference evidence="3 4" key="1">
    <citation type="journal article" date="2024" name="G3 (Bethesda)">
        <title>Genome assembly of Hibiscus sabdariffa L. provides insights into metabolisms of medicinal natural products.</title>
        <authorList>
            <person name="Kim T."/>
        </authorList>
    </citation>
    <scope>NUCLEOTIDE SEQUENCE [LARGE SCALE GENOMIC DNA]</scope>
    <source>
        <strain evidence="3">TK-2024</strain>
        <tissue evidence="3">Old leaves</tissue>
    </source>
</reference>
<dbReference type="EMBL" id="JBBPBN010000008">
    <property type="protein sequence ID" value="KAK9032865.1"/>
    <property type="molecule type" value="Genomic_DNA"/>
</dbReference>
<comment type="caution">
    <text evidence="3">The sequence shown here is derived from an EMBL/GenBank/DDBJ whole genome shotgun (WGS) entry which is preliminary data.</text>
</comment>
<accession>A0ABR2T5T5</accession>
<dbReference type="PANTHER" id="PTHR47723:SF19">
    <property type="entry name" value="POLYNUCLEOTIDYL TRANSFERASE, RIBONUCLEASE H-LIKE SUPERFAMILY PROTEIN"/>
    <property type="match status" value="1"/>
</dbReference>
<dbReference type="InterPro" id="IPR044730">
    <property type="entry name" value="RNase_H-like_dom_plant"/>
</dbReference>
<organism evidence="3 4">
    <name type="scientific">Hibiscus sabdariffa</name>
    <name type="common">roselle</name>
    <dbReference type="NCBI Taxonomy" id="183260"/>
    <lineage>
        <taxon>Eukaryota</taxon>
        <taxon>Viridiplantae</taxon>
        <taxon>Streptophyta</taxon>
        <taxon>Embryophyta</taxon>
        <taxon>Tracheophyta</taxon>
        <taxon>Spermatophyta</taxon>
        <taxon>Magnoliopsida</taxon>
        <taxon>eudicotyledons</taxon>
        <taxon>Gunneridae</taxon>
        <taxon>Pentapetalae</taxon>
        <taxon>rosids</taxon>
        <taxon>malvids</taxon>
        <taxon>Malvales</taxon>
        <taxon>Malvaceae</taxon>
        <taxon>Malvoideae</taxon>
        <taxon>Hibiscus</taxon>
    </lineage>
</organism>
<dbReference type="InterPro" id="IPR036397">
    <property type="entry name" value="RNaseH_sf"/>
</dbReference>
<evidence type="ECO:0000259" key="2">
    <source>
        <dbReference type="Pfam" id="PF13456"/>
    </source>
</evidence>
<dbReference type="PANTHER" id="PTHR47723">
    <property type="entry name" value="OS05G0353850 PROTEIN"/>
    <property type="match status" value="1"/>
</dbReference>
<dbReference type="InterPro" id="IPR012337">
    <property type="entry name" value="RNaseH-like_sf"/>
</dbReference>
<sequence length="491" mass="54869">MYTMQEDPIVEPEAQGQRVVPTVTPPVSPLRQPVTNVPAGSDPKASKSKQAIPIRNPLTLSHGHARLRTPVASESSRQFQRQQASGRSISMAHILPQTEPPDPSSHEEQSNKNVTFNSDSLECDQDMDTCIETDILEGSDAAMEAYRAFFFFHYFNGDGQSVSLLDDIWIPALGPLHDHIIDPQLPSLLAHFTDLMLPSGHWNFLLLAAIFPARVVPHFSNIRCPQPGEIADFCCWRWDRQFSVGSTYGKLMTDRWNPPHPYWMKVWKLAIWKLRNDRVFASLNHDPFITISRCISWAMSYNNLYHSTRASDVSLQSSCQLLQWQSPPVSWVCLHADGAVNTGTGLGSIGGLFRDSIGSWISGYGRNIGFSDALTSKLWAIHDGLVLAWSNGFRKLQVRSDCTMAISLITNSDAASSSHALVCAIAGFHRCTWSLDFIWVPREINRPADSLARQVPPDHFDTLLFDQPPCCIHGLLSRDVHGPPYCKVRIS</sequence>
<dbReference type="Pfam" id="PF13456">
    <property type="entry name" value="RVT_3"/>
    <property type="match status" value="1"/>
</dbReference>
<dbReference type="Gene3D" id="3.30.420.10">
    <property type="entry name" value="Ribonuclease H-like superfamily/Ribonuclease H"/>
    <property type="match status" value="1"/>
</dbReference>
<proteinExistence type="predicted"/>
<feature type="domain" description="RNase H type-1" evidence="2">
    <location>
        <begin position="336"/>
        <end position="454"/>
    </location>
</feature>
<protein>
    <recommendedName>
        <fullName evidence="2">RNase H type-1 domain-containing protein</fullName>
    </recommendedName>
</protein>
<evidence type="ECO:0000313" key="3">
    <source>
        <dbReference type="EMBL" id="KAK9032865.1"/>
    </source>
</evidence>
<evidence type="ECO:0000313" key="4">
    <source>
        <dbReference type="Proteomes" id="UP001396334"/>
    </source>
</evidence>
<feature type="region of interest" description="Disordered" evidence="1">
    <location>
        <begin position="68"/>
        <end position="87"/>
    </location>
</feature>
<keyword evidence="4" id="KW-1185">Reference proteome</keyword>